<gene>
    <name evidence="1" type="ORF">O181_133686</name>
</gene>
<evidence type="ECO:0000313" key="2">
    <source>
        <dbReference type="Proteomes" id="UP000765509"/>
    </source>
</evidence>
<dbReference type="EMBL" id="AVOT02157712">
    <property type="protein sequence ID" value="MBW0593971.1"/>
    <property type="molecule type" value="Genomic_DNA"/>
</dbReference>
<accession>A0A9Q3L7V1</accession>
<sequence length="154" mass="18429">MLYQHAQDENTGELKLLEIRENKAIKEFKINYQCDIQVEKNKYRYYQEEHADDLNWEKLQFQQEELELKKSVAKQNDRQMEESGKRLEKKLDSLSVFTQLEFEFKNKELEQSQLKINLELQKSQQGINNEFGEAVLSENLASSTQMKKDRMSQE</sequence>
<dbReference type="Proteomes" id="UP000765509">
    <property type="component" value="Unassembled WGS sequence"/>
</dbReference>
<evidence type="ECO:0000313" key="1">
    <source>
        <dbReference type="EMBL" id="MBW0593971.1"/>
    </source>
</evidence>
<organism evidence="1 2">
    <name type="scientific">Austropuccinia psidii MF-1</name>
    <dbReference type="NCBI Taxonomy" id="1389203"/>
    <lineage>
        <taxon>Eukaryota</taxon>
        <taxon>Fungi</taxon>
        <taxon>Dikarya</taxon>
        <taxon>Basidiomycota</taxon>
        <taxon>Pucciniomycotina</taxon>
        <taxon>Pucciniomycetes</taxon>
        <taxon>Pucciniales</taxon>
        <taxon>Sphaerophragmiaceae</taxon>
        <taxon>Austropuccinia</taxon>
    </lineage>
</organism>
<proteinExistence type="predicted"/>
<protein>
    <submittedName>
        <fullName evidence="1">Uncharacterized protein</fullName>
    </submittedName>
</protein>
<comment type="caution">
    <text evidence="1">The sequence shown here is derived from an EMBL/GenBank/DDBJ whole genome shotgun (WGS) entry which is preliminary data.</text>
</comment>
<reference evidence="1" key="1">
    <citation type="submission" date="2021-03" db="EMBL/GenBank/DDBJ databases">
        <title>Draft genome sequence of rust myrtle Austropuccinia psidii MF-1, a brazilian biotype.</title>
        <authorList>
            <person name="Quecine M.C."/>
            <person name="Pachon D.M.R."/>
            <person name="Bonatelli M.L."/>
            <person name="Correr F.H."/>
            <person name="Franceschini L.M."/>
            <person name="Leite T.F."/>
            <person name="Margarido G.R.A."/>
            <person name="Almeida C.A."/>
            <person name="Ferrarezi J.A."/>
            <person name="Labate C.A."/>
        </authorList>
    </citation>
    <scope>NUCLEOTIDE SEQUENCE</scope>
    <source>
        <strain evidence="1">MF-1</strain>
    </source>
</reference>
<keyword evidence="2" id="KW-1185">Reference proteome</keyword>
<name>A0A9Q3L7V1_9BASI</name>
<dbReference type="AlphaFoldDB" id="A0A9Q3L7V1"/>